<dbReference type="InterPro" id="IPR000878">
    <property type="entry name" value="4pyrrol_Mease"/>
</dbReference>
<dbReference type="GO" id="GO:0019354">
    <property type="term" value="P:siroheme biosynthetic process"/>
    <property type="evidence" value="ECO:0007669"/>
    <property type="project" value="UniProtKB-UniPathway"/>
</dbReference>
<dbReference type="CDD" id="cd11642">
    <property type="entry name" value="SUMT"/>
    <property type="match status" value="1"/>
</dbReference>
<dbReference type="InterPro" id="IPR003043">
    <property type="entry name" value="Uropor_MeTrfase_CS"/>
</dbReference>
<dbReference type="InterPro" id="IPR014776">
    <property type="entry name" value="4pyrrole_Mease_sub2"/>
</dbReference>
<dbReference type="NCBIfam" id="TIGR01469">
    <property type="entry name" value="cobA_cysG_Cterm"/>
    <property type="match status" value="1"/>
</dbReference>
<evidence type="ECO:0000256" key="15">
    <source>
        <dbReference type="RuleBase" id="RU003960"/>
    </source>
</evidence>
<dbReference type="InterPro" id="IPR035996">
    <property type="entry name" value="4pyrrol_Methylase_sf"/>
</dbReference>
<evidence type="ECO:0000256" key="4">
    <source>
        <dbReference type="ARBA" id="ARBA00022603"/>
    </source>
</evidence>
<evidence type="ECO:0000256" key="8">
    <source>
        <dbReference type="ARBA" id="ARBA00023027"/>
    </source>
</evidence>
<proteinExistence type="inferred from homology"/>
<dbReference type="Proteomes" id="UP000539175">
    <property type="component" value="Unassembled WGS sequence"/>
</dbReference>
<evidence type="ECO:0000313" key="20">
    <source>
        <dbReference type="Proteomes" id="UP000539175"/>
    </source>
</evidence>
<reference evidence="19 20" key="1">
    <citation type="submission" date="2020-08" db="EMBL/GenBank/DDBJ databases">
        <title>Genomic Encyclopedia of Type Strains, Phase IV (KMG-IV): sequencing the most valuable type-strain genomes for metagenomic binning, comparative biology and taxonomic classification.</title>
        <authorList>
            <person name="Goeker M."/>
        </authorList>
    </citation>
    <scope>NUCLEOTIDE SEQUENCE [LARGE SCALE GENOMIC DNA]</scope>
    <source>
        <strain evidence="19 20">DSM 22198</strain>
    </source>
</reference>
<evidence type="ECO:0000259" key="18">
    <source>
        <dbReference type="Pfam" id="PF14824"/>
    </source>
</evidence>
<dbReference type="GO" id="GO:0032259">
    <property type="term" value="P:methylation"/>
    <property type="evidence" value="ECO:0007669"/>
    <property type="project" value="UniProtKB-KW"/>
</dbReference>
<dbReference type="PIRSF" id="PIRSF036426">
    <property type="entry name" value="Sirohaem_synth"/>
    <property type="match status" value="1"/>
</dbReference>
<keyword evidence="7 19" id="KW-0560">Oxidoreductase</keyword>
<keyword evidence="3" id="KW-0169">Cobalamin biosynthesis</keyword>
<evidence type="ECO:0000256" key="6">
    <source>
        <dbReference type="ARBA" id="ARBA00022691"/>
    </source>
</evidence>
<dbReference type="GO" id="GO:0051266">
    <property type="term" value="F:sirohydrochlorin ferrochelatase activity"/>
    <property type="evidence" value="ECO:0007669"/>
    <property type="project" value="UniProtKB-EC"/>
</dbReference>
<keyword evidence="11" id="KW-0511">Multifunctional enzyme</keyword>
<evidence type="ECO:0000256" key="7">
    <source>
        <dbReference type="ARBA" id="ARBA00023002"/>
    </source>
</evidence>
<comment type="pathway">
    <text evidence="1">Porphyrin-containing compound metabolism; siroheme biosynthesis; sirohydrochlorin from precorrin-2: step 1/1.</text>
</comment>
<evidence type="ECO:0000256" key="5">
    <source>
        <dbReference type="ARBA" id="ARBA00022679"/>
    </source>
</evidence>
<dbReference type="SUPFAM" id="SSF75615">
    <property type="entry name" value="Siroheme synthase middle domains-like"/>
    <property type="match status" value="1"/>
</dbReference>
<dbReference type="Pfam" id="PF14824">
    <property type="entry name" value="Sirohm_synth_M"/>
    <property type="match status" value="1"/>
</dbReference>
<protein>
    <submittedName>
        <fullName evidence="19">Uroporphyrin-III C-methyltransferase/precorrin-2 dehydrogenase/sirohydrochlorin ferrochelatase</fullName>
        <ecNumber evidence="19">1.3.1.76</ecNumber>
        <ecNumber evidence="19">2.1.1.107</ecNumber>
        <ecNumber evidence="19">4.99.1.4</ecNumber>
    </submittedName>
</protein>
<evidence type="ECO:0000256" key="9">
    <source>
        <dbReference type="ARBA" id="ARBA00023239"/>
    </source>
</evidence>
<gene>
    <name evidence="19" type="ORF">FHS74_002140</name>
</gene>
<feature type="domain" description="Sirohaem synthase dimerisation" evidence="17">
    <location>
        <begin position="160"/>
        <end position="215"/>
    </location>
</feature>
<dbReference type="SUPFAM" id="SSF53790">
    <property type="entry name" value="Tetrapyrrole methylase"/>
    <property type="match status" value="1"/>
</dbReference>
<sequence>MPSAFPLFLTLTGQTVLIAGGGELALRKARLVAGSANGNGDANGEGGRGARLVVVAADVHPDLASLAAEVRRRPFTPSDLDGATLVFAAGDDEDEAARVAALARARGVLVNVPDRPRLSTFIMPAIVDRGPITVAISTAGTSPVLARRLRARIEAALEPGLGRLALFLDGFRSAVRAVKSDETARRRFWERVIDGPIAQRFLAGDEASAREQLVKTLNAGAGNSGAAAEAGSVALVGAGPGDPDLLTLRALRLLQNADVVVHDKLVDDRILDYVRRDARRVYVGKSKSCHTVSQQEINALLVSEAQAGHRVVRLKGGDPFIFGRGGEEMAVLRAAGVTVELVPGITAAVGCAAAAGIPLTHRGLAQGITLITAHGAGVDGGSVDAAIDWSALARLDHTLAVYMGLSKAGLVADRLVAAGKAPGTPAALVENGTRPDQTLLVGTLATLADMAAGRAGPALILVGEVVTLADPGKIAADVFTTLAPNPDRIADTTPDPGFKAAV</sequence>
<evidence type="ECO:0000256" key="13">
    <source>
        <dbReference type="ARBA" id="ARBA00047561"/>
    </source>
</evidence>
<keyword evidence="20" id="KW-1185">Reference proteome</keyword>
<dbReference type="Pfam" id="PF00590">
    <property type="entry name" value="TP_methylase"/>
    <property type="match status" value="1"/>
</dbReference>
<comment type="caution">
    <text evidence="19">The sequence shown here is derived from an EMBL/GenBank/DDBJ whole genome shotgun (WGS) entry which is preliminary data.</text>
</comment>
<dbReference type="Gene3D" id="3.40.50.720">
    <property type="entry name" value="NAD(P)-binding Rossmann-like Domain"/>
    <property type="match status" value="1"/>
</dbReference>
<dbReference type="InterPro" id="IPR006367">
    <property type="entry name" value="Sirohaem_synthase_N"/>
</dbReference>
<dbReference type="PANTHER" id="PTHR45790">
    <property type="entry name" value="SIROHEME SYNTHASE-RELATED"/>
    <property type="match status" value="1"/>
</dbReference>
<comment type="catalytic activity">
    <reaction evidence="13">
        <text>precorrin-2 + NAD(+) = sirohydrochlorin + NADH + 2 H(+)</text>
        <dbReference type="Rhea" id="RHEA:15613"/>
        <dbReference type="ChEBI" id="CHEBI:15378"/>
        <dbReference type="ChEBI" id="CHEBI:57540"/>
        <dbReference type="ChEBI" id="CHEBI:57945"/>
        <dbReference type="ChEBI" id="CHEBI:58351"/>
        <dbReference type="ChEBI" id="CHEBI:58827"/>
        <dbReference type="EC" id="1.3.1.76"/>
    </reaction>
</comment>
<evidence type="ECO:0000256" key="2">
    <source>
        <dbReference type="ARBA" id="ARBA00005879"/>
    </source>
</evidence>
<dbReference type="GO" id="GO:0009236">
    <property type="term" value="P:cobalamin biosynthetic process"/>
    <property type="evidence" value="ECO:0007669"/>
    <property type="project" value="UniProtKB-KW"/>
</dbReference>
<dbReference type="Gene3D" id="3.40.1010.10">
    <property type="entry name" value="Cobalt-precorrin-4 Transmethylase, Domain 1"/>
    <property type="match status" value="1"/>
</dbReference>
<dbReference type="GO" id="GO:0043115">
    <property type="term" value="F:precorrin-2 dehydrogenase activity"/>
    <property type="evidence" value="ECO:0007669"/>
    <property type="project" value="UniProtKB-EC"/>
</dbReference>
<dbReference type="InterPro" id="IPR036291">
    <property type="entry name" value="NAD(P)-bd_dom_sf"/>
</dbReference>
<keyword evidence="6" id="KW-0949">S-adenosyl-L-methionine</keyword>
<keyword evidence="4 15" id="KW-0489">Methyltransferase</keyword>
<evidence type="ECO:0000259" key="17">
    <source>
        <dbReference type="Pfam" id="PF10414"/>
    </source>
</evidence>
<evidence type="ECO:0000256" key="11">
    <source>
        <dbReference type="ARBA" id="ARBA00023268"/>
    </source>
</evidence>
<comment type="similarity">
    <text evidence="2 15">Belongs to the precorrin methyltransferase family.</text>
</comment>
<dbReference type="EC" id="2.1.1.107" evidence="19"/>
<feature type="active site" description="Proton donor" evidence="14">
    <location>
        <position position="285"/>
    </location>
</feature>
<evidence type="ECO:0000259" key="16">
    <source>
        <dbReference type="Pfam" id="PF00590"/>
    </source>
</evidence>
<comment type="pathway">
    <text evidence="12">Porphyrin-containing compound metabolism; siroheme biosynthesis; precorrin-2 from uroporphyrinogen III: step 1/1.</text>
</comment>
<dbReference type="GO" id="GO:0051287">
    <property type="term" value="F:NAD binding"/>
    <property type="evidence" value="ECO:0007669"/>
    <property type="project" value="InterPro"/>
</dbReference>
<organism evidence="19 20">
    <name type="scientific">Nitrospirillum iridis</name>
    <dbReference type="NCBI Taxonomy" id="765888"/>
    <lineage>
        <taxon>Bacteria</taxon>
        <taxon>Pseudomonadati</taxon>
        <taxon>Pseudomonadota</taxon>
        <taxon>Alphaproteobacteria</taxon>
        <taxon>Rhodospirillales</taxon>
        <taxon>Azospirillaceae</taxon>
        <taxon>Nitrospirillum</taxon>
    </lineage>
</organism>
<name>A0A7X0AZV8_9PROT</name>
<dbReference type="Pfam" id="PF10414">
    <property type="entry name" value="CysG_dimeriser"/>
    <property type="match status" value="1"/>
</dbReference>
<keyword evidence="9 19" id="KW-0456">Lyase</keyword>
<evidence type="ECO:0000256" key="12">
    <source>
        <dbReference type="ARBA" id="ARBA00025705"/>
    </source>
</evidence>
<dbReference type="PANTHER" id="PTHR45790:SF3">
    <property type="entry name" value="S-ADENOSYL-L-METHIONINE-DEPENDENT UROPORPHYRINOGEN III METHYLTRANSFERASE, CHLOROPLASTIC"/>
    <property type="match status" value="1"/>
</dbReference>
<dbReference type="EC" id="4.99.1.4" evidence="19"/>
<dbReference type="EMBL" id="JACIIZ010000005">
    <property type="protein sequence ID" value="MBB6251589.1"/>
    <property type="molecule type" value="Genomic_DNA"/>
</dbReference>
<dbReference type="InterPro" id="IPR028281">
    <property type="entry name" value="Sirohaem_synthase_central"/>
</dbReference>
<dbReference type="Gene3D" id="3.30.950.10">
    <property type="entry name" value="Methyltransferase, Cobalt-precorrin-4 Transmethylase, Domain 2"/>
    <property type="match status" value="1"/>
</dbReference>
<dbReference type="InterPro" id="IPR012409">
    <property type="entry name" value="Sirohaem_synth"/>
</dbReference>
<feature type="domain" description="Siroheme synthase central" evidence="18">
    <location>
        <begin position="129"/>
        <end position="155"/>
    </location>
</feature>
<evidence type="ECO:0000256" key="1">
    <source>
        <dbReference type="ARBA" id="ARBA00005010"/>
    </source>
</evidence>
<feature type="active site" description="Proton acceptor" evidence="14">
    <location>
        <position position="263"/>
    </location>
</feature>
<dbReference type="NCBIfam" id="NF007922">
    <property type="entry name" value="PRK10637.1"/>
    <property type="match status" value="1"/>
</dbReference>
<dbReference type="EC" id="1.3.1.76" evidence="19"/>
<evidence type="ECO:0000256" key="14">
    <source>
        <dbReference type="PIRSR" id="PIRSR036426-1"/>
    </source>
</evidence>
<dbReference type="InterPro" id="IPR019478">
    <property type="entry name" value="Sirohaem_synthase_dimer_dom"/>
</dbReference>
<evidence type="ECO:0000313" key="19">
    <source>
        <dbReference type="EMBL" id="MBB6251589.1"/>
    </source>
</evidence>
<dbReference type="PROSITE" id="PS00840">
    <property type="entry name" value="SUMT_2"/>
    <property type="match status" value="1"/>
</dbReference>
<dbReference type="FunFam" id="3.40.1010.10:FF:000001">
    <property type="entry name" value="Siroheme synthase"/>
    <property type="match status" value="1"/>
</dbReference>
<keyword evidence="5 15" id="KW-0808">Transferase</keyword>
<dbReference type="UniPathway" id="UPA00262">
    <property type="reaction ID" value="UER00211"/>
</dbReference>
<dbReference type="PROSITE" id="PS00839">
    <property type="entry name" value="SUMT_1"/>
    <property type="match status" value="1"/>
</dbReference>
<keyword evidence="10" id="KW-0627">Porphyrin biosynthesis</keyword>
<accession>A0A7X0AZV8</accession>
<dbReference type="SUPFAM" id="SSF51735">
    <property type="entry name" value="NAD(P)-binding Rossmann-fold domains"/>
    <property type="match status" value="1"/>
</dbReference>
<dbReference type="InterPro" id="IPR006366">
    <property type="entry name" value="CobA/CysG_C"/>
</dbReference>
<dbReference type="InterPro" id="IPR037115">
    <property type="entry name" value="Sirohaem_synt_dimer_dom_sf"/>
</dbReference>
<dbReference type="RefSeq" id="WP_184800187.1">
    <property type="nucleotide sequence ID" value="NZ_JACIIZ010000005.1"/>
</dbReference>
<dbReference type="Gene3D" id="3.30.160.110">
    <property type="entry name" value="Siroheme synthase, domain 2"/>
    <property type="match status" value="1"/>
</dbReference>
<dbReference type="NCBIfam" id="NF004790">
    <property type="entry name" value="PRK06136.1"/>
    <property type="match status" value="1"/>
</dbReference>
<dbReference type="AlphaFoldDB" id="A0A7X0AZV8"/>
<dbReference type="Gene3D" id="1.10.8.210">
    <property type="entry name" value="Sirohaem synthase, dimerisation domain"/>
    <property type="match status" value="1"/>
</dbReference>
<dbReference type="GO" id="GO:0004851">
    <property type="term" value="F:uroporphyrin-III C-methyltransferase activity"/>
    <property type="evidence" value="ECO:0007669"/>
    <property type="project" value="UniProtKB-EC"/>
</dbReference>
<dbReference type="Pfam" id="PF13241">
    <property type="entry name" value="NAD_binding_7"/>
    <property type="match status" value="1"/>
</dbReference>
<evidence type="ECO:0000256" key="10">
    <source>
        <dbReference type="ARBA" id="ARBA00023244"/>
    </source>
</evidence>
<dbReference type="InterPro" id="IPR014777">
    <property type="entry name" value="4pyrrole_Mease_sub1"/>
</dbReference>
<dbReference type="InterPro" id="IPR050161">
    <property type="entry name" value="Siro_Cobalamin_biosynth"/>
</dbReference>
<keyword evidence="8" id="KW-0520">NAD</keyword>
<evidence type="ECO:0000256" key="3">
    <source>
        <dbReference type="ARBA" id="ARBA00022573"/>
    </source>
</evidence>
<dbReference type="NCBIfam" id="TIGR01470">
    <property type="entry name" value="cysG_Nterm"/>
    <property type="match status" value="1"/>
</dbReference>
<feature type="domain" description="Tetrapyrrole methylase" evidence="16">
    <location>
        <begin position="233"/>
        <end position="447"/>
    </location>
</feature>